<name>A0A7X3D2X5_9FLAO</name>
<keyword evidence="2" id="KW-1185">Reference proteome</keyword>
<dbReference type="Proteomes" id="UP000540519">
    <property type="component" value="Unassembled WGS sequence"/>
</dbReference>
<accession>A0A7X3D2X5</accession>
<sequence length="312" mass="37191">MYQMSHKKLRKEVLEINEANDIFSGGYIKEYDENADLIYWVEHDLYGSYASKLTYDQQRRTVNEEIEIRKSYGEPSEKREKRYEYYELGYRILEYQTQIIDDSSTAPQFKSGGLITPEEMSAEYPRDVNELLSIEDITLNKDGIVHSRKITNLLDNETELIEYEYVDGNLSKEVFFDIVKKEKKISKEIILEYGYETIIVFRSKKTYPVVTKKVITYQQQKDPVIDISKHLYSINKDKTITLNHDITDDQCKFDFEGNLIQKIMCFGERIIYVNDYLPPDNKLLKSVHEVMVYEDIEEPYKVMSKRYFYYFE</sequence>
<comment type="caution">
    <text evidence="1">The sequence shown here is derived from an EMBL/GenBank/DDBJ whole genome shotgun (WGS) entry which is preliminary data.</text>
</comment>
<gene>
    <name evidence="1" type="ORF">D9O36_14545</name>
</gene>
<dbReference type="EMBL" id="RCNR01000031">
    <property type="protein sequence ID" value="MUH37068.1"/>
    <property type="molecule type" value="Genomic_DNA"/>
</dbReference>
<evidence type="ECO:0000313" key="1">
    <source>
        <dbReference type="EMBL" id="MUH37068.1"/>
    </source>
</evidence>
<reference evidence="1 2" key="1">
    <citation type="journal article" date="2019" name="Mar. Drugs">
        <title>Comparative Genomics and CAZyme Genome Repertoires of Marine Zobellia amurskyensis KMM 3526(T) and Zobellia laminariae KMM 3676(T).</title>
        <authorList>
            <person name="Chernysheva N."/>
            <person name="Bystritskaya E."/>
            <person name="Stenkova A."/>
            <person name="Golovkin I."/>
            <person name="Nedashkovskaya O."/>
            <person name="Isaeva M."/>
        </authorList>
    </citation>
    <scope>NUCLEOTIDE SEQUENCE [LARGE SCALE GENOMIC DNA]</scope>
    <source>
        <strain evidence="1 2">KMM 3526</strain>
    </source>
</reference>
<protein>
    <submittedName>
        <fullName evidence="1">Uncharacterized protein</fullName>
    </submittedName>
</protein>
<dbReference type="AlphaFoldDB" id="A0A7X3D2X5"/>
<evidence type="ECO:0000313" key="2">
    <source>
        <dbReference type="Proteomes" id="UP000540519"/>
    </source>
</evidence>
<organism evidence="1 2">
    <name type="scientific">Zobellia amurskyensis</name>
    <dbReference type="NCBI Taxonomy" id="248905"/>
    <lineage>
        <taxon>Bacteria</taxon>
        <taxon>Pseudomonadati</taxon>
        <taxon>Bacteroidota</taxon>
        <taxon>Flavobacteriia</taxon>
        <taxon>Flavobacteriales</taxon>
        <taxon>Flavobacteriaceae</taxon>
        <taxon>Zobellia</taxon>
    </lineage>
</organism>
<proteinExistence type="predicted"/>